<gene>
    <name evidence="1" type="ORF">CY34DRAFT_800938</name>
</gene>
<dbReference type="HOGENOM" id="CLU_1644842_0_0_1"/>
<proteinExistence type="predicted"/>
<dbReference type="OrthoDB" id="2688973at2759"/>
<name>A0A0D0B8D8_9AGAM</name>
<organism evidence="1 2">
    <name type="scientific">Suillus luteus UH-Slu-Lm8-n1</name>
    <dbReference type="NCBI Taxonomy" id="930992"/>
    <lineage>
        <taxon>Eukaryota</taxon>
        <taxon>Fungi</taxon>
        <taxon>Dikarya</taxon>
        <taxon>Basidiomycota</taxon>
        <taxon>Agaricomycotina</taxon>
        <taxon>Agaricomycetes</taxon>
        <taxon>Agaricomycetidae</taxon>
        <taxon>Boletales</taxon>
        <taxon>Suillineae</taxon>
        <taxon>Suillaceae</taxon>
        <taxon>Suillus</taxon>
    </lineage>
</organism>
<reference evidence="2" key="2">
    <citation type="submission" date="2015-01" db="EMBL/GenBank/DDBJ databases">
        <title>Evolutionary Origins and Diversification of the Mycorrhizal Mutualists.</title>
        <authorList>
            <consortium name="DOE Joint Genome Institute"/>
            <consortium name="Mycorrhizal Genomics Consortium"/>
            <person name="Kohler A."/>
            <person name="Kuo A."/>
            <person name="Nagy L.G."/>
            <person name="Floudas D."/>
            <person name="Copeland A."/>
            <person name="Barry K.W."/>
            <person name="Cichocki N."/>
            <person name="Veneault-Fourrey C."/>
            <person name="LaButti K."/>
            <person name="Lindquist E.A."/>
            <person name="Lipzen A."/>
            <person name="Lundell T."/>
            <person name="Morin E."/>
            <person name="Murat C."/>
            <person name="Riley R."/>
            <person name="Ohm R."/>
            <person name="Sun H."/>
            <person name="Tunlid A."/>
            <person name="Henrissat B."/>
            <person name="Grigoriev I.V."/>
            <person name="Hibbett D.S."/>
            <person name="Martin F."/>
        </authorList>
    </citation>
    <scope>NUCLEOTIDE SEQUENCE [LARGE SCALE GENOMIC DNA]</scope>
    <source>
        <strain evidence="2">UH-Slu-Lm8-n1</strain>
    </source>
</reference>
<evidence type="ECO:0000313" key="2">
    <source>
        <dbReference type="Proteomes" id="UP000054485"/>
    </source>
</evidence>
<dbReference type="STRING" id="930992.A0A0D0B8D8"/>
<dbReference type="AlphaFoldDB" id="A0A0D0B8D8"/>
<dbReference type="EMBL" id="KN835164">
    <property type="protein sequence ID" value="KIK46059.1"/>
    <property type="molecule type" value="Genomic_DNA"/>
</dbReference>
<evidence type="ECO:0000313" key="1">
    <source>
        <dbReference type="EMBL" id="KIK46059.1"/>
    </source>
</evidence>
<accession>A0A0D0B8D8</accession>
<dbReference type="InParanoid" id="A0A0D0B8D8"/>
<dbReference type="Proteomes" id="UP000054485">
    <property type="component" value="Unassembled WGS sequence"/>
</dbReference>
<sequence length="161" mass="17874">MLRRPLISAKIIGNFASIASRKIFRLHGAAGALSVLLPDKIQHNRTDLSLAVKNFKLASTHPTQGFPEHIKEAIDWALQAEIYQHESALEAYQVCLELFDSHMMTRSSIISRRDAAIAFRGGQSLPVDAASCAIRRNDLQRAVEPQEQGRGQQWSLASQLS</sequence>
<protein>
    <submittedName>
        <fullName evidence="1">Uncharacterized protein</fullName>
    </submittedName>
</protein>
<keyword evidence="2" id="KW-1185">Reference proteome</keyword>
<reference evidence="1 2" key="1">
    <citation type="submission" date="2014-04" db="EMBL/GenBank/DDBJ databases">
        <authorList>
            <consortium name="DOE Joint Genome Institute"/>
            <person name="Kuo A."/>
            <person name="Ruytinx J."/>
            <person name="Rineau F."/>
            <person name="Colpaert J."/>
            <person name="Kohler A."/>
            <person name="Nagy L.G."/>
            <person name="Floudas D."/>
            <person name="Copeland A."/>
            <person name="Barry K.W."/>
            <person name="Cichocki N."/>
            <person name="Veneault-Fourrey C."/>
            <person name="LaButti K."/>
            <person name="Lindquist E.A."/>
            <person name="Lipzen A."/>
            <person name="Lundell T."/>
            <person name="Morin E."/>
            <person name="Murat C."/>
            <person name="Sun H."/>
            <person name="Tunlid A."/>
            <person name="Henrissat B."/>
            <person name="Grigoriev I.V."/>
            <person name="Hibbett D.S."/>
            <person name="Martin F."/>
            <person name="Nordberg H.P."/>
            <person name="Cantor M.N."/>
            <person name="Hua S.X."/>
        </authorList>
    </citation>
    <scope>NUCLEOTIDE SEQUENCE [LARGE SCALE GENOMIC DNA]</scope>
    <source>
        <strain evidence="1 2">UH-Slu-Lm8-n1</strain>
    </source>
</reference>